<comment type="caution">
    <text evidence="2">The sequence shown here is derived from an EMBL/GenBank/DDBJ whole genome shotgun (WGS) entry which is preliminary data.</text>
</comment>
<organism evidence="2 3">
    <name type="scientific">Paraconiothyrium brasiliense</name>
    <dbReference type="NCBI Taxonomy" id="300254"/>
    <lineage>
        <taxon>Eukaryota</taxon>
        <taxon>Fungi</taxon>
        <taxon>Dikarya</taxon>
        <taxon>Ascomycota</taxon>
        <taxon>Pezizomycotina</taxon>
        <taxon>Dothideomycetes</taxon>
        <taxon>Pleosporomycetidae</taxon>
        <taxon>Pleosporales</taxon>
        <taxon>Massarineae</taxon>
        <taxon>Didymosphaeriaceae</taxon>
        <taxon>Paraconiothyrium</taxon>
    </lineage>
</organism>
<reference evidence="2 3" key="1">
    <citation type="submission" date="2024-02" db="EMBL/GenBank/DDBJ databases">
        <title>De novo assembly and annotation of 12 fungi associated with fruit tree decline syndrome in Ontario, Canada.</title>
        <authorList>
            <person name="Sulman M."/>
            <person name="Ellouze W."/>
            <person name="Ilyukhin E."/>
        </authorList>
    </citation>
    <scope>NUCLEOTIDE SEQUENCE [LARGE SCALE GENOMIC DNA]</scope>
    <source>
        <strain evidence="2 3">M42-189</strain>
    </source>
</reference>
<feature type="region of interest" description="Disordered" evidence="1">
    <location>
        <begin position="177"/>
        <end position="203"/>
    </location>
</feature>
<name>A0ABR3QU57_9PLEO</name>
<evidence type="ECO:0000313" key="3">
    <source>
        <dbReference type="Proteomes" id="UP001521785"/>
    </source>
</evidence>
<proteinExistence type="predicted"/>
<accession>A0ABR3QU57</accession>
<protein>
    <submittedName>
        <fullName evidence="2">Uncharacterized protein</fullName>
    </submittedName>
</protein>
<keyword evidence="3" id="KW-1185">Reference proteome</keyword>
<dbReference type="EMBL" id="JAKJXO020000015">
    <property type="protein sequence ID" value="KAL1595691.1"/>
    <property type="molecule type" value="Genomic_DNA"/>
</dbReference>
<evidence type="ECO:0000256" key="1">
    <source>
        <dbReference type="SAM" id="MobiDB-lite"/>
    </source>
</evidence>
<sequence>MPIEGMLLNDCDKSVVQCVDKNLKIVRKALYNTTSTVVNWVEEVTTLGTVTETAVAVVIMTAPAQIKGRCEETTVLAQNSTTTIVISVESTSTVEFVPVTTTTTVSTQWVTRDITSQCIVRSTGLPPPTIPTSLGQDPIKLPAGSSLGSSAYSSAPAVAIPSDDSVPSYTIAFEATPSAEADDRYDEESRHERLAGEFGWESD</sequence>
<dbReference type="Proteomes" id="UP001521785">
    <property type="component" value="Unassembled WGS sequence"/>
</dbReference>
<evidence type="ECO:0000313" key="2">
    <source>
        <dbReference type="EMBL" id="KAL1595691.1"/>
    </source>
</evidence>
<gene>
    <name evidence="2" type="ORF">SLS60_009380</name>
</gene>